<accession>A0A517YWS7</accession>
<keyword evidence="2" id="KW-1185">Reference proteome</keyword>
<reference evidence="1 2" key="1">
    <citation type="submission" date="2019-02" db="EMBL/GenBank/DDBJ databases">
        <title>Deep-cultivation of Planctomycetes and their phenomic and genomic characterization uncovers novel biology.</title>
        <authorList>
            <person name="Wiegand S."/>
            <person name="Jogler M."/>
            <person name="Boedeker C."/>
            <person name="Pinto D."/>
            <person name="Vollmers J."/>
            <person name="Rivas-Marin E."/>
            <person name="Kohn T."/>
            <person name="Peeters S.H."/>
            <person name="Heuer A."/>
            <person name="Rast P."/>
            <person name="Oberbeckmann S."/>
            <person name="Bunk B."/>
            <person name="Jeske O."/>
            <person name="Meyerdierks A."/>
            <person name="Storesund J.E."/>
            <person name="Kallscheuer N."/>
            <person name="Luecker S."/>
            <person name="Lage O.M."/>
            <person name="Pohl T."/>
            <person name="Merkel B.J."/>
            <person name="Hornburger P."/>
            <person name="Mueller R.-W."/>
            <person name="Bruemmer F."/>
            <person name="Labrenz M."/>
            <person name="Spormann A.M."/>
            <person name="Op den Camp H."/>
            <person name="Overmann J."/>
            <person name="Amann R."/>
            <person name="Jetten M.S.M."/>
            <person name="Mascher T."/>
            <person name="Medema M.H."/>
            <person name="Devos D.P."/>
            <person name="Kaster A.-K."/>
            <person name="Ovreas L."/>
            <person name="Rohde M."/>
            <person name="Galperin M.Y."/>
            <person name="Jogler C."/>
        </authorList>
    </citation>
    <scope>NUCLEOTIDE SEQUENCE [LARGE SCALE GENOMIC DNA]</scope>
    <source>
        <strain evidence="1 2">KS4</strain>
    </source>
</reference>
<dbReference type="OrthoDB" id="673682at2"/>
<dbReference type="EMBL" id="CP036425">
    <property type="protein sequence ID" value="QDU34666.1"/>
    <property type="molecule type" value="Genomic_DNA"/>
</dbReference>
<sequence>MEGKEIAESMLDALIPLAEEQLVEHGEFYPFGGIVNGEGEILAILGEDDESEVDSHDMIEHLKREFQSQAVEGEINACCVLYEASVEDPDTEELTDAIVADVDVTGGYTIKVCQMYELKDGECELGNLFAMEGEGEIFKG</sequence>
<gene>
    <name evidence="1" type="ORF">KS4_27370</name>
</gene>
<protein>
    <submittedName>
        <fullName evidence="1">Uncharacterized protein</fullName>
    </submittedName>
</protein>
<proteinExistence type="predicted"/>
<dbReference type="KEGG" id="pcor:KS4_27370"/>
<evidence type="ECO:0000313" key="1">
    <source>
        <dbReference type="EMBL" id="QDU34666.1"/>
    </source>
</evidence>
<dbReference type="Proteomes" id="UP000317369">
    <property type="component" value="Chromosome"/>
</dbReference>
<dbReference type="AlphaFoldDB" id="A0A517YWS7"/>
<evidence type="ECO:0000313" key="2">
    <source>
        <dbReference type="Proteomes" id="UP000317369"/>
    </source>
</evidence>
<organism evidence="1 2">
    <name type="scientific">Poriferisphaera corsica</name>
    <dbReference type="NCBI Taxonomy" id="2528020"/>
    <lineage>
        <taxon>Bacteria</taxon>
        <taxon>Pseudomonadati</taxon>
        <taxon>Planctomycetota</taxon>
        <taxon>Phycisphaerae</taxon>
        <taxon>Phycisphaerales</taxon>
        <taxon>Phycisphaeraceae</taxon>
        <taxon>Poriferisphaera</taxon>
    </lineage>
</organism>
<name>A0A517YWS7_9BACT</name>
<dbReference type="RefSeq" id="WP_145078846.1">
    <property type="nucleotide sequence ID" value="NZ_CP036425.1"/>
</dbReference>